<feature type="compositionally biased region" description="Polar residues" evidence="1">
    <location>
        <begin position="20"/>
        <end position="62"/>
    </location>
</feature>
<dbReference type="OrthoDB" id="693833at2759"/>
<evidence type="ECO:0000256" key="1">
    <source>
        <dbReference type="SAM" id="MobiDB-lite"/>
    </source>
</evidence>
<keyword evidence="3" id="KW-1185">Reference proteome</keyword>
<dbReference type="EMBL" id="JACEFO010002738">
    <property type="protein sequence ID" value="KAF8650206.1"/>
    <property type="molecule type" value="Genomic_DNA"/>
</dbReference>
<organism evidence="2 3">
    <name type="scientific">Digitaria exilis</name>
    <dbReference type="NCBI Taxonomy" id="1010633"/>
    <lineage>
        <taxon>Eukaryota</taxon>
        <taxon>Viridiplantae</taxon>
        <taxon>Streptophyta</taxon>
        <taxon>Embryophyta</taxon>
        <taxon>Tracheophyta</taxon>
        <taxon>Spermatophyta</taxon>
        <taxon>Magnoliopsida</taxon>
        <taxon>Liliopsida</taxon>
        <taxon>Poales</taxon>
        <taxon>Poaceae</taxon>
        <taxon>PACMAD clade</taxon>
        <taxon>Panicoideae</taxon>
        <taxon>Panicodae</taxon>
        <taxon>Paniceae</taxon>
        <taxon>Anthephorinae</taxon>
        <taxon>Digitaria</taxon>
    </lineage>
</organism>
<evidence type="ECO:0000313" key="2">
    <source>
        <dbReference type="EMBL" id="KAF8650206.1"/>
    </source>
</evidence>
<name>A0A835DUU5_9POAL</name>
<reference evidence="2" key="1">
    <citation type="submission" date="2020-07" db="EMBL/GenBank/DDBJ databases">
        <title>Genome sequence and genetic diversity analysis of an under-domesticated orphan crop, white fonio (Digitaria exilis).</title>
        <authorList>
            <person name="Bennetzen J.L."/>
            <person name="Chen S."/>
            <person name="Ma X."/>
            <person name="Wang X."/>
            <person name="Yssel A.E.J."/>
            <person name="Chaluvadi S.R."/>
            <person name="Johnson M."/>
            <person name="Gangashetty P."/>
            <person name="Hamidou F."/>
            <person name="Sanogo M.D."/>
            <person name="Zwaenepoel A."/>
            <person name="Wallace J."/>
            <person name="Van De Peer Y."/>
            <person name="Van Deynze A."/>
        </authorList>
    </citation>
    <scope>NUCLEOTIDE SEQUENCE</scope>
    <source>
        <tissue evidence="2">Leaves</tissue>
    </source>
</reference>
<evidence type="ECO:0008006" key="4">
    <source>
        <dbReference type="Google" id="ProtNLM"/>
    </source>
</evidence>
<dbReference type="AlphaFoldDB" id="A0A835DUU5"/>
<dbReference type="PANTHER" id="PTHR45224">
    <property type="entry name" value="OS01G0527900 PROTEIN-RELATED"/>
    <property type="match status" value="1"/>
</dbReference>
<feature type="region of interest" description="Disordered" evidence="1">
    <location>
        <begin position="1"/>
        <end position="120"/>
    </location>
</feature>
<feature type="compositionally biased region" description="Low complexity" evidence="1">
    <location>
        <begin position="85"/>
        <end position="102"/>
    </location>
</feature>
<sequence length="233" mass="25953">MDPSERSFRRLLASDPRNPNPENTSFQHMTNFPSNQVPNISSQPQFVPQPLNHSQYPQNSPPTHAMHNFNPFGGLGNFQQCRIFGSAGSPSSHGSDSTSPQPQRTEVDRAEESSDSSPNEVRRAVRVNYCEENLRLVSAWLKHSVDSVHGTDQSGESYWGNVAEEFNSNKPQGARTRSKGQLKSHWGKISAAVAKFSGVYGRLDFCSGENLMRCSWTESVLCSNQKTTKSHLR</sequence>
<protein>
    <recommendedName>
        <fullName evidence="4">Myb-like domain-containing protein</fullName>
    </recommendedName>
</protein>
<proteinExistence type="predicted"/>
<comment type="caution">
    <text evidence="2">The sequence shown here is derived from an EMBL/GenBank/DDBJ whole genome shotgun (WGS) entry which is preliminary data.</text>
</comment>
<accession>A0A835DUU5</accession>
<dbReference type="Proteomes" id="UP000636709">
    <property type="component" value="Unassembled WGS sequence"/>
</dbReference>
<gene>
    <name evidence="2" type="ORF">HU200_064062</name>
</gene>
<evidence type="ECO:0000313" key="3">
    <source>
        <dbReference type="Proteomes" id="UP000636709"/>
    </source>
</evidence>